<evidence type="ECO:0000256" key="1">
    <source>
        <dbReference type="SAM" id="Phobius"/>
    </source>
</evidence>
<keyword evidence="1" id="KW-1133">Transmembrane helix</keyword>
<evidence type="ECO:0000313" key="3">
    <source>
        <dbReference type="Proteomes" id="UP000434036"/>
    </source>
</evidence>
<keyword evidence="1" id="KW-0472">Membrane</keyword>
<reference evidence="2 3" key="2">
    <citation type="submission" date="2020-01" db="EMBL/GenBank/DDBJ databases">
        <title>Clostridiaceae sp. nov. isolated from the gut of human by culturomics.</title>
        <authorList>
            <person name="Chang Y."/>
        </authorList>
    </citation>
    <scope>NUCLEOTIDE SEQUENCE [LARGE SCALE GENOMIC DNA]</scope>
    <source>
        <strain evidence="2 3">DONG20-135</strain>
    </source>
</reference>
<dbReference type="NCBIfam" id="TIGR01906">
    <property type="entry name" value="integ_TIGR01906"/>
    <property type="match status" value="1"/>
</dbReference>
<evidence type="ECO:0000313" key="2">
    <source>
        <dbReference type="EMBL" id="MXQ72939.1"/>
    </source>
</evidence>
<dbReference type="RefSeq" id="WP_160624376.1">
    <property type="nucleotide sequence ID" value="NZ_WUUQ01000001.1"/>
</dbReference>
<feature type="transmembrane region" description="Helical" evidence="1">
    <location>
        <begin position="195"/>
        <end position="222"/>
    </location>
</feature>
<gene>
    <name evidence="2" type="ORF">GSF08_03175</name>
</gene>
<dbReference type="AlphaFoldDB" id="A0A6N8U8Q6"/>
<protein>
    <submittedName>
        <fullName evidence="2">TIGR01906 family membrane protein</fullName>
    </submittedName>
</protein>
<keyword evidence="1" id="KW-0812">Transmembrane</keyword>
<feature type="transmembrane region" description="Helical" evidence="1">
    <location>
        <begin position="137"/>
        <end position="159"/>
    </location>
</feature>
<comment type="caution">
    <text evidence="2">The sequence shown here is derived from an EMBL/GenBank/DDBJ whole genome shotgun (WGS) entry which is preliminary data.</text>
</comment>
<dbReference type="EMBL" id="WUUQ01000001">
    <property type="protein sequence ID" value="MXQ72939.1"/>
    <property type="molecule type" value="Genomic_DNA"/>
</dbReference>
<organism evidence="2 3">
    <name type="scientific">Copranaerobaculum intestinale</name>
    <dbReference type="NCBI Taxonomy" id="2692629"/>
    <lineage>
        <taxon>Bacteria</taxon>
        <taxon>Bacillati</taxon>
        <taxon>Bacillota</taxon>
        <taxon>Erysipelotrichia</taxon>
        <taxon>Erysipelotrichales</taxon>
        <taxon>Erysipelotrichaceae</taxon>
        <taxon>Copranaerobaculum</taxon>
    </lineage>
</organism>
<keyword evidence="3" id="KW-1185">Reference proteome</keyword>
<feature type="transmembrane region" description="Helical" evidence="1">
    <location>
        <begin position="108"/>
        <end position="125"/>
    </location>
</feature>
<feature type="transmembrane region" description="Helical" evidence="1">
    <location>
        <begin position="7"/>
        <end position="25"/>
    </location>
</feature>
<sequence length="241" mass="27813">MQRIKKFIAVAVAVSVIAILLITSVDINAFNRGFFEDEYAAMNTAEHIGMSQKDLMRATNTLLDYLQDDRDDILVKAQVYGETREVFNKRESDHMIDVKDLYQNVRKVRLAAVIVLIIGIAVLLWKRQEGLLGSLAYRFMQVSLAFLVIIGMLCIWALIDFYSFWTSFHELFFTNDLWLLNPATDIMIQMFPQDFFFHMVMRIVIGFTVPFAALFGGSLLYVKHWIRKEPKITDCTEASES</sequence>
<dbReference type="InterPro" id="IPR010178">
    <property type="entry name" value="Lit"/>
</dbReference>
<reference evidence="2 3" key="1">
    <citation type="submission" date="2019-12" db="EMBL/GenBank/DDBJ databases">
        <authorList>
            <person name="Yang R."/>
        </authorList>
    </citation>
    <scope>NUCLEOTIDE SEQUENCE [LARGE SCALE GENOMIC DNA]</scope>
    <source>
        <strain evidence="2 3">DONG20-135</strain>
    </source>
</reference>
<accession>A0A6N8U8Q6</accession>
<dbReference type="Pfam" id="PF07314">
    <property type="entry name" value="Lit"/>
    <property type="match status" value="1"/>
</dbReference>
<proteinExistence type="predicted"/>
<dbReference type="Proteomes" id="UP000434036">
    <property type="component" value="Unassembled WGS sequence"/>
</dbReference>
<name>A0A6N8U8Q6_9FIRM</name>